<evidence type="ECO:0000256" key="3">
    <source>
        <dbReference type="ARBA" id="ARBA00023098"/>
    </source>
</evidence>
<dbReference type="Proteomes" id="UP000253083">
    <property type="component" value="Unassembled WGS sequence"/>
</dbReference>
<dbReference type="GO" id="GO:0008770">
    <property type="term" value="F:[acyl-carrier-protein] phosphodiesterase activity"/>
    <property type="evidence" value="ECO:0007669"/>
    <property type="project" value="InterPro"/>
</dbReference>
<comment type="caution">
    <text evidence="5">The sequence shown here is derived from an EMBL/GenBank/DDBJ whole genome shotgun (WGS) entry which is preliminary data.</text>
</comment>
<gene>
    <name evidence="5" type="ORF">DFR28_10723</name>
</gene>
<keyword evidence="4" id="KW-0275">Fatty acid biosynthesis</keyword>
<protein>
    <submittedName>
        <fullName evidence="5">Acyl carrier protein phosphodiesterase</fullName>
    </submittedName>
</protein>
<dbReference type="AlphaFoldDB" id="A0A395JGC2"/>
<evidence type="ECO:0000313" key="5">
    <source>
        <dbReference type="EMBL" id="RBP48421.1"/>
    </source>
</evidence>
<dbReference type="Pfam" id="PF04336">
    <property type="entry name" value="ACP_PD"/>
    <property type="match status" value="1"/>
</dbReference>
<dbReference type="GO" id="GO:0006633">
    <property type="term" value="P:fatty acid biosynthetic process"/>
    <property type="evidence" value="ECO:0007669"/>
    <property type="project" value="UniProtKB-KW"/>
</dbReference>
<accession>A0A395JGC2</accession>
<dbReference type="OrthoDB" id="8442777at2"/>
<keyword evidence="6" id="KW-1185">Reference proteome</keyword>
<evidence type="ECO:0000313" key="6">
    <source>
        <dbReference type="Proteomes" id="UP000253083"/>
    </source>
</evidence>
<evidence type="ECO:0000256" key="4">
    <source>
        <dbReference type="ARBA" id="ARBA00023160"/>
    </source>
</evidence>
<keyword evidence="3" id="KW-0443">Lipid metabolism</keyword>
<sequence>MNYLSHLFFSKRTAHSFTGNLMGDFKPSSALLAELPPAVLLGIQNHRLVDKKTDQFAAVQHLRTLFSPLRRRYAGVITDIAFDYFLIKHWSQFAHVEFDAFRRQCYAGLTENIDIMPPRMAGVVANMCQHDWLKHYESLDGIALSIDRVSERIRFSNNMAGGIIEVEANYDAMEQAFLALFSYLQSEVSKADIEA</sequence>
<dbReference type="PANTHER" id="PTHR38764:SF1">
    <property type="entry name" value="ACYL CARRIER PROTEIN PHOSPHODIESTERASE"/>
    <property type="match status" value="1"/>
</dbReference>
<proteinExistence type="predicted"/>
<keyword evidence="1" id="KW-0444">Lipid biosynthesis</keyword>
<evidence type="ECO:0000256" key="1">
    <source>
        <dbReference type="ARBA" id="ARBA00022516"/>
    </source>
</evidence>
<dbReference type="InParanoid" id="A0A395JGC2"/>
<dbReference type="InterPro" id="IPR007431">
    <property type="entry name" value="ACP_PD"/>
</dbReference>
<dbReference type="FunCoup" id="A0A395JGC2">
    <property type="interactions" value="20"/>
</dbReference>
<name>A0A395JGC2_9GAMM</name>
<organism evidence="5 6">
    <name type="scientific">Arenicella xantha</name>
    <dbReference type="NCBI Taxonomy" id="644221"/>
    <lineage>
        <taxon>Bacteria</taxon>
        <taxon>Pseudomonadati</taxon>
        <taxon>Pseudomonadota</taxon>
        <taxon>Gammaproteobacteria</taxon>
        <taxon>Arenicellales</taxon>
        <taxon>Arenicellaceae</taxon>
        <taxon>Arenicella</taxon>
    </lineage>
</organism>
<dbReference type="PANTHER" id="PTHR38764">
    <property type="entry name" value="ACYL CARRIER PROTEIN PHOSPHODIESTERASE"/>
    <property type="match status" value="1"/>
</dbReference>
<dbReference type="EMBL" id="QNRT01000007">
    <property type="protein sequence ID" value="RBP48421.1"/>
    <property type="molecule type" value="Genomic_DNA"/>
</dbReference>
<keyword evidence="4" id="KW-0276">Fatty acid metabolism</keyword>
<keyword evidence="2" id="KW-0378">Hydrolase</keyword>
<reference evidence="5 6" key="1">
    <citation type="submission" date="2018-06" db="EMBL/GenBank/DDBJ databases">
        <title>Genomic Encyclopedia of Type Strains, Phase IV (KMG-IV): sequencing the most valuable type-strain genomes for metagenomic binning, comparative biology and taxonomic classification.</title>
        <authorList>
            <person name="Goeker M."/>
        </authorList>
    </citation>
    <scope>NUCLEOTIDE SEQUENCE [LARGE SCALE GENOMIC DNA]</scope>
    <source>
        <strain evidence="5 6">DSM 24032</strain>
    </source>
</reference>
<dbReference type="RefSeq" id="WP_113955682.1">
    <property type="nucleotide sequence ID" value="NZ_QNRT01000007.1"/>
</dbReference>
<evidence type="ECO:0000256" key="2">
    <source>
        <dbReference type="ARBA" id="ARBA00022801"/>
    </source>
</evidence>